<keyword evidence="9 12" id="KW-0238">DNA-binding</keyword>
<keyword evidence="7 12" id="KW-0378">Hydrolase</keyword>
<keyword evidence="3 12" id="KW-0540">Nuclease</keyword>
<comment type="similarity">
    <text evidence="1 12">Belongs to the RuvC family.</text>
</comment>
<evidence type="ECO:0000256" key="1">
    <source>
        <dbReference type="ARBA" id="ARBA00009518"/>
    </source>
</evidence>
<dbReference type="PANTHER" id="PTHR30194:SF3">
    <property type="entry name" value="CROSSOVER JUNCTION ENDODEOXYRIBONUCLEASE RUVC"/>
    <property type="match status" value="1"/>
</dbReference>
<feature type="binding site" evidence="12">
    <location>
        <position position="7"/>
    </location>
    <ligand>
        <name>Mg(2+)</name>
        <dbReference type="ChEBI" id="CHEBI:18420"/>
        <label>1</label>
    </ligand>
</feature>
<feature type="binding site" evidence="12">
    <location>
        <position position="68"/>
    </location>
    <ligand>
        <name>Mg(2+)</name>
        <dbReference type="ChEBI" id="CHEBI:18420"/>
        <label>2</label>
    </ligand>
</feature>
<dbReference type="Pfam" id="PF02075">
    <property type="entry name" value="RuvC"/>
    <property type="match status" value="1"/>
</dbReference>
<dbReference type="EMBL" id="WMIA01000016">
    <property type="protein sequence ID" value="MTF39762.1"/>
    <property type="molecule type" value="Genomic_DNA"/>
</dbReference>
<sequence length="160" mass="17455">MIWLGIDPGLAIIGWAILSGDETSLPEIIEYGIIETSKKMTTGERLAEIEIDFVSIINEFQPEGVAIEMPFFNRQIKAAGGVLQALGVINLVCFRDAHLTPIFLHQSSWKAHLGNGKAKKAEIASTLQQLFDLPDLPIDDSVDAIAIAYSACCGLRNMID</sequence>
<comment type="subunit">
    <text evidence="12">Homodimer which binds Holliday junction (HJ) DNA. The HJ becomes 2-fold symmetrical on binding to RuvC with unstacked arms; it has a different conformation from HJ DNA in complex with RuvA. In the full resolvosome a probable DNA-RuvA(4)-RuvB(12)-RuvC(2) complex forms which resolves the HJ.</text>
</comment>
<comment type="caution">
    <text evidence="13">The sequence shown here is derived from an EMBL/GenBank/DDBJ whole genome shotgun (WGS) entry which is preliminary data.</text>
</comment>
<gene>
    <name evidence="12" type="primary">ruvC</name>
    <name evidence="13" type="ORF">GGC33_12615</name>
</gene>
<dbReference type="Gene3D" id="3.30.420.10">
    <property type="entry name" value="Ribonuclease H-like superfamily/Ribonuclease H"/>
    <property type="match status" value="1"/>
</dbReference>
<evidence type="ECO:0000256" key="10">
    <source>
        <dbReference type="ARBA" id="ARBA00023172"/>
    </source>
</evidence>
<reference evidence="13 14" key="1">
    <citation type="submission" date="2019-11" db="EMBL/GenBank/DDBJ databases">
        <title>Isolation of a new High Light Tolerant Cyanobacteria.</title>
        <authorList>
            <person name="Dobson Z."/>
            <person name="Vaughn N."/>
            <person name="Vaughn M."/>
            <person name="Fromme P."/>
            <person name="Mazor Y."/>
        </authorList>
    </citation>
    <scope>NUCLEOTIDE SEQUENCE [LARGE SCALE GENOMIC DNA]</scope>
    <source>
        <strain evidence="13 14">0216</strain>
    </source>
</reference>
<dbReference type="PANTHER" id="PTHR30194">
    <property type="entry name" value="CROSSOVER JUNCTION ENDODEOXYRIBONUCLEASE RUVC"/>
    <property type="match status" value="1"/>
</dbReference>
<evidence type="ECO:0000256" key="6">
    <source>
        <dbReference type="ARBA" id="ARBA00022763"/>
    </source>
</evidence>
<feature type="active site" evidence="12">
    <location>
        <position position="140"/>
    </location>
</feature>
<comment type="cofactor">
    <cofactor evidence="12">
        <name>Mg(2+)</name>
        <dbReference type="ChEBI" id="CHEBI:18420"/>
    </cofactor>
    <text evidence="12">Binds 2 Mg(2+) ion per subunit.</text>
</comment>
<dbReference type="AlphaFoldDB" id="A0A844GXH6"/>
<dbReference type="GO" id="GO:0048476">
    <property type="term" value="C:Holliday junction resolvase complex"/>
    <property type="evidence" value="ECO:0007669"/>
    <property type="project" value="UniProtKB-UniRule"/>
</dbReference>
<evidence type="ECO:0000256" key="4">
    <source>
        <dbReference type="ARBA" id="ARBA00022723"/>
    </source>
</evidence>
<name>A0A844GXH6_9CHRO</name>
<evidence type="ECO:0000256" key="11">
    <source>
        <dbReference type="ARBA" id="ARBA00023204"/>
    </source>
</evidence>
<evidence type="ECO:0000256" key="3">
    <source>
        <dbReference type="ARBA" id="ARBA00022722"/>
    </source>
</evidence>
<keyword evidence="8 12" id="KW-0460">Magnesium</keyword>
<dbReference type="HAMAP" id="MF_00034">
    <property type="entry name" value="RuvC"/>
    <property type="match status" value="1"/>
</dbReference>
<evidence type="ECO:0000313" key="14">
    <source>
        <dbReference type="Proteomes" id="UP000437131"/>
    </source>
</evidence>
<keyword evidence="11 12" id="KW-0234">DNA repair</keyword>
<dbReference type="GO" id="GO:0003677">
    <property type="term" value="F:DNA binding"/>
    <property type="evidence" value="ECO:0007669"/>
    <property type="project" value="UniProtKB-KW"/>
</dbReference>
<evidence type="ECO:0000256" key="5">
    <source>
        <dbReference type="ARBA" id="ARBA00022759"/>
    </source>
</evidence>
<comment type="subcellular location">
    <subcellularLocation>
        <location evidence="12">Cytoplasm</location>
    </subcellularLocation>
</comment>
<keyword evidence="6 12" id="KW-0227">DNA damage</keyword>
<comment type="catalytic activity">
    <reaction evidence="12">
        <text>Endonucleolytic cleavage at a junction such as a reciprocal single-stranded crossover between two homologous DNA duplexes (Holliday junction).</text>
        <dbReference type="EC" id="3.1.21.10"/>
    </reaction>
</comment>
<evidence type="ECO:0000256" key="7">
    <source>
        <dbReference type="ARBA" id="ARBA00022801"/>
    </source>
</evidence>
<dbReference type="GO" id="GO:0000287">
    <property type="term" value="F:magnesium ion binding"/>
    <property type="evidence" value="ECO:0007669"/>
    <property type="project" value="UniProtKB-UniRule"/>
</dbReference>
<dbReference type="InterPro" id="IPR012337">
    <property type="entry name" value="RNaseH-like_sf"/>
</dbReference>
<keyword evidence="2 12" id="KW-0963">Cytoplasm</keyword>
<dbReference type="PROSITE" id="PS01321">
    <property type="entry name" value="RUVC"/>
    <property type="match status" value="1"/>
</dbReference>
<dbReference type="RefSeq" id="WP_099436526.1">
    <property type="nucleotide sequence ID" value="NZ_WMIA01000016.1"/>
</dbReference>
<dbReference type="InterPro" id="IPR020563">
    <property type="entry name" value="X-over_junc_endoDNase_Mg_BS"/>
</dbReference>
<evidence type="ECO:0000256" key="12">
    <source>
        <dbReference type="HAMAP-Rule" id="MF_00034"/>
    </source>
</evidence>
<evidence type="ECO:0000256" key="9">
    <source>
        <dbReference type="ARBA" id="ARBA00023125"/>
    </source>
</evidence>
<accession>A0A844GXH6</accession>
<dbReference type="PRINTS" id="PR00696">
    <property type="entry name" value="RSOLVASERUVC"/>
</dbReference>
<protein>
    <recommendedName>
        <fullName evidence="12">Crossover junction endodeoxyribonuclease RuvC</fullName>
        <ecNumber evidence="12">3.1.21.10</ecNumber>
    </recommendedName>
    <alternativeName>
        <fullName evidence="12">Holliday junction nuclease RuvC</fullName>
    </alternativeName>
    <alternativeName>
        <fullName evidence="12">Holliday junction resolvase RuvC</fullName>
    </alternativeName>
</protein>
<keyword evidence="5 12" id="KW-0255">Endonuclease</keyword>
<evidence type="ECO:0000256" key="2">
    <source>
        <dbReference type="ARBA" id="ARBA00022490"/>
    </source>
</evidence>
<dbReference type="EC" id="3.1.21.10" evidence="12"/>
<dbReference type="CDD" id="cd16962">
    <property type="entry name" value="RuvC"/>
    <property type="match status" value="1"/>
</dbReference>
<feature type="active site" evidence="12">
    <location>
        <position position="7"/>
    </location>
</feature>
<comment type="function">
    <text evidence="12">The RuvA-RuvB-RuvC complex processes Holliday junction (HJ) DNA during genetic recombination and DNA repair. Endonuclease that resolves HJ intermediates. Cleaves cruciform DNA by making single-stranded nicks across the HJ at symmetrical positions within the homologous arms, yielding a 5'-phosphate and a 3'-hydroxyl group; requires a central core of homology in the junction. The consensus cleavage sequence is 5'-(A/T)TT(C/G)-3'. Cleavage occurs on the 3'-side of the TT dinucleotide at the point of strand exchange. HJ branch migration catalyzed by RuvA-RuvB allows RuvC to scan DNA until it finds its consensus sequence, where it cleaves and resolves the cruciform DNA.</text>
</comment>
<dbReference type="GO" id="GO:0006281">
    <property type="term" value="P:DNA repair"/>
    <property type="evidence" value="ECO:0007669"/>
    <property type="project" value="UniProtKB-UniRule"/>
</dbReference>
<keyword evidence="4 12" id="KW-0479">Metal-binding</keyword>
<evidence type="ECO:0000313" key="13">
    <source>
        <dbReference type="EMBL" id="MTF39762.1"/>
    </source>
</evidence>
<organism evidence="13 14">
    <name type="scientific">Cyanobacterium aponinum 0216</name>
    <dbReference type="NCBI Taxonomy" id="2676140"/>
    <lineage>
        <taxon>Bacteria</taxon>
        <taxon>Bacillati</taxon>
        <taxon>Cyanobacteriota</taxon>
        <taxon>Cyanophyceae</taxon>
        <taxon>Oscillatoriophycideae</taxon>
        <taxon>Chroococcales</taxon>
        <taxon>Geminocystaceae</taxon>
        <taxon>Cyanobacterium</taxon>
    </lineage>
</organism>
<dbReference type="GO" id="GO:0008821">
    <property type="term" value="F:crossover junction DNA endonuclease activity"/>
    <property type="evidence" value="ECO:0007669"/>
    <property type="project" value="UniProtKB-UniRule"/>
</dbReference>
<dbReference type="GO" id="GO:0005737">
    <property type="term" value="C:cytoplasm"/>
    <property type="evidence" value="ECO:0007669"/>
    <property type="project" value="UniProtKB-SubCell"/>
</dbReference>
<dbReference type="SUPFAM" id="SSF53098">
    <property type="entry name" value="Ribonuclease H-like"/>
    <property type="match status" value="1"/>
</dbReference>
<keyword evidence="10 12" id="KW-0233">DNA recombination</keyword>
<dbReference type="InterPro" id="IPR036397">
    <property type="entry name" value="RNaseH_sf"/>
</dbReference>
<dbReference type="GO" id="GO:0006310">
    <property type="term" value="P:DNA recombination"/>
    <property type="evidence" value="ECO:0007669"/>
    <property type="project" value="UniProtKB-UniRule"/>
</dbReference>
<evidence type="ECO:0000256" key="8">
    <source>
        <dbReference type="ARBA" id="ARBA00022842"/>
    </source>
</evidence>
<feature type="binding site" evidence="12">
    <location>
        <position position="140"/>
    </location>
    <ligand>
        <name>Mg(2+)</name>
        <dbReference type="ChEBI" id="CHEBI:18420"/>
        <label>1</label>
    </ligand>
</feature>
<proteinExistence type="inferred from homology"/>
<dbReference type="Proteomes" id="UP000437131">
    <property type="component" value="Unassembled WGS sequence"/>
</dbReference>
<feature type="active site" evidence="12">
    <location>
        <position position="68"/>
    </location>
</feature>
<dbReference type="InterPro" id="IPR002176">
    <property type="entry name" value="X-over_junc_endoDNase_RuvC"/>
</dbReference>